<feature type="transmembrane region" description="Helical" evidence="12">
    <location>
        <begin position="264"/>
        <end position="297"/>
    </location>
</feature>
<evidence type="ECO:0000256" key="4">
    <source>
        <dbReference type="ARBA" id="ARBA00022692"/>
    </source>
</evidence>
<dbReference type="SMART" id="SM00831">
    <property type="entry name" value="Cation_ATPase_N"/>
    <property type="match status" value="1"/>
</dbReference>
<dbReference type="PANTHER" id="PTHR43294:SF21">
    <property type="entry name" value="CATION TRANSPORTING ATPASE"/>
    <property type="match status" value="1"/>
</dbReference>
<dbReference type="Pfam" id="PF00689">
    <property type="entry name" value="Cation_ATPase_C"/>
    <property type="match status" value="1"/>
</dbReference>
<dbReference type="InterPro" id="IPR036412">
    <property type="entry name" value="HAD-like_sf"/>
</dbReference>
<keyword evidence="7" id="KW-1278">Translocase</keyword>
<dbReference type="Gene3D" id="2.70.150.10">
    <property type="entry name" value="Calcium-transporting ATPase, cytoplasmic transduction domain A"/>
    <property type="match status" value="1"/>
</dbReference>
<dbReference type="GO" id="GO:0005524">
    <property type="term" value="F:ATP binding"/>
    <property type="evidence" value="ECO:0007669"/>
    <property type="project" value="UniProtKB-KW"/>
</dbReference>
<evidence type="ECO:0000256" key="6">
    <source>
        <dbReference type="ARBA" id="ARBA00022840"/>
    </source>
</evidence>
<dbReference type="SFLD" id="SFLDF00027">
    <property type="entry name" value="p-type_atpase"/>
    <property type="match status" value="1"/>
</dbReference>
<dbReference type="Pfam" id="PF13246">
    <property type="entry name" value="Cation_ATPase"/>
    <property type="match status" value="1"/>
</dbReference>
<dbReference type="SUPFAM" id="SSF81660">
    <property type="entry name" value="Metal cation-transporting ATPase, ATP-binding domain N"/>
    <property type="match status" value="1"/>
</dbReference>
<dbReference type="Pfam" id="PF00122">
    <property type="entry name" value="E1-E2_ATPase"/>
    <property type="match status" value="1"/>
</dbReference>
<dbReference type="AlphaFoldDB" id="A0A2V4PG10"/>
<dbReference type="Proteomes" id="UP000248039">
    <property type="component" value="Unassembled WGS sequence"/>
</dbReference>
<dbReference type="InterPro" id="IPR018303">
    <property type="entry name" value="ATPase_P-typ_P_site"/>
</dbReference>
<dbReference type="InterPro" id="IPR023298">
    <property type="entry name" value="ATPase_P-typ_TM_dom_sf"/>
</dbReference>
<dbReference type="InterPro" id="IPR050510">
    <property type="entry name" value="Cation_transp_ATPase_P-type"/>
</dbReference>
<accession>A0A2V4PG10</accession>
<evidence type="ECO:0000256" key="5">
    <source>
        <dbReference type="ARBA" id="ARBA00022741"/>
    </source>
</evidence>
<feature type="region of interest" description="Disordered" evidence="11">
    <location>
        <begin position="1"/>
        <end position="29"/>
    </location>
</feature>
<dbReference type="Pfam" id="PF00690">
    <property type="entry name" value="Cation_ATPase_N"/>
    <property type="match status" value="1"/>
</dbReference>
<evidence type="ECO:0000256" key="10">
    <source>
        <dbReference type="ARBA" id="ARBA00049360"/>
    </source>
</evidence>
<dbReference type="InterPro" id="IPR006068">
    <property type="entry name" value="ATPase_P-typ_cation-transptr_C"/>
</dbReference>
<evidence type="ECO:0000313" key="15">
    <source>
        <dbReference type="Proteomes" id="UP000248039"/>
    </source>
</evidence>
<dbReference type="SFLD" id="SFLDG00002">
    <property type="entry name" value="C1.7:_P-type_atpase_like"/>
    <property type="match status" value="1"/>
</dbReference>
<keyword evidence="3" id="KW-1003">Cell membrane</keyword>
<dbReference type="InterPro" id="IPR059000">
    <property type="entry name" value="ATPase_P-type_domA"/>
</dbReference>
<feature type="region of interest" description="Disordered" evidence="11">
    <location>
        <begin position="916"/>
        <end position="935"/>
    </location>
</feature>
<keyword evidence="6" id="KW-0067">ATP-binding</keyword>
<sequence length="988" mass="103641">MAGTEQLPPQQASTDSAEQPGSPDPREPLSVLLRDMRTSPQGLAAREAARRLTVYGPNTLARRGGRRWPRELAQQFTQPLALLLALAAVLAAATGALALALAILAVIVLNALLAFAQEQQAERAVEALAAFLPDRAAAVRGGVRQEVEATALVPGDVLVVEEGSRICADARLLSGGVEVDLSALTGESVPVFRSADFVDSSGPLLQARELLFTGTTCTGGQARAVVTATGMHTELGRIAALSQRTQREESPLEHQVKRVARLIAVIAVGVGVAFVPLGLASGLSLTATVAFAIGLLVANVPEGLLPTVTLALASGVRALARRGAVVKRLSAVETLGSTRVVCTDKTGTLTENRMRVTTVWTPGGECDLGDAVPAAVPEQVHLLAAAAAACTTATPAAGPDGHPTGDPTELALIDLAARLGEQRPPEERDRQRRAMFRFDPRIKLMTTADAENGDAVVLHTKGAPEELLVHADAVLDRGGERPLTSADRAEVFRTVGSLAQRGLRVLAVARRRLAPGQSPPGGREDAEQHLCLLGLVAMADPARPEVAHAIELAHRAGITVHVVTGDNGLTAAAIAARVGIGHRGMRIVTGTELEAMSEPELDILLARGEEVIFARSSPEAKLRIADALRAAGNTVAMTGDGVNDAPALRRADIGIAMGRSGTDVAREAATMVLTDDNFATIIAAVEAGRRTYDNIRKFIVYIFTHAVPEVVPFLVFALAGGMIPLPLTVMQILAIDLGTDTLPALALGRERAEPGLMDRPPRPRSEGVIQPVMLARAWGFLGLISTALVMGGYFLTLSRGGWHPGDPTGAGTALHLTYQQATTVTWLGIVACQIGTAFAVRTEHASLRSLGVFSNHYLLGGIAFSLTFAAALIYLPPLHSVFGTAALTPLQLATVLPFPFVVWGADELRRALLRRHTSPPTAPRPAPTAPALPEPAADTGHHPLAVLLARHGWSARQLSRALGVSEHAAAGIVAHARRIGAEHGRRAP</sequence>
<reference evidence="14 15" key="1">
    <citation type="submission" date="2018-03" db="EMBL/GenBank/DDBJ databases">
        <title>Bioinformatic expansion and discovery of thiopeptide antibiotics.</title>
        <authorList>
            <person name="Schwalen C.J."/>
            <person name="Hudson G.A."/>
            <person name="Mitchell D.A."/>
        </authorList>
    </citation>
    <scope>NUCLEOTIDE SEQUENCE [LARGE SCALE GENOMIC DNA]</scope>
    <source>
        <strain evidence="14 15">ATCC 21389</strain>
    </source>
</reference>
<evidence type="ECO:0000256" key="1">
    <source>
        <dbReference type="ARBA" id="ARBA00004651"/>
    </source>
</evidence>
<dbReference type="InterPro" id="IPR008250">
    <property type="entry name" value="ATPase_P-typ_transduc_dom_A_sf"/>
</dbReference>
<feature type="transmembrane region" description="Helical" evidence="12">
    <location>
        <begin position="698"/>
        <end position="723"/>
    </location>
</feature>
<dbReference type="InterPro" id="IPR023299">
    <property type="entry name" value="ATPase_P-typ_cyto_dom_N"/>
</dbReference>
<proteinExistence type="inferred from homology"/>
<keyword evidence="4 12" id="KW-0812">Transmembrane</keyword>
<dbReference type="Gene3D" id="1.20.1110.10">
    <property type="entry name" value="Calcium-transporting ATPase, transmembrane domain"/>
    <property type="match status" value="1"/>
</dbReference>
<dbReference type="Gene3D" id="3.40.1110.10">
    <property type="entry name" value="Calcium-transporting ATPase, cytoplasmic domain N"/>
    <property type="match status" value="1"/>
</dbReference>
<dbReference type="SFLD" id="SFLDS00003">
    <property type="entry name" value="Haloacid_Dehalogenase"/>
    <property type="match status" value="1"/>
</dbReference>
<comment type="subcellular location">
    <subcellularLocation>
        <location evidence="1">Cell membrane</location>
        <topology evidence="1">Multi-pass membrane protein</topology>
    </subcellularLocation>
</comment>
<keyword evidence="5" id="KW-0547">Nucleotide-binding</keyword>
<feature type="transmembrane region" description="Helical" evidence="12">
    <location>
        <begin position="852"/>
        <end position="875"/>
    </location>
</feature>
<dbReference type="PANTHER" id="PTHR43294">
    <property type="entry name" value="SODIUM/POTASSIUM-TRANSPORTING ATPASE SUBUNIT ALPHA"/>
    <property type="match status" value="1"/>
</dbReference>
<evidence type="ECO:0000256" key="3">
    <source>
        <dbReference type="ARBA" id="ARBA00022475"/>
    </source>
</evidence>
<comment type="similarity">
    <text evidence="2">Belongs to the cation transport ATPase (P-type) (TC 3.A.3) family. Type IIA subfamily.</text>
</comment>
<dbReference type="RefSeq" id="WP_110667850.1">
    <property type="nucleotide sequence ID" value="NZ_PYBW01000030.1"/>
</dbReference>
<dbReference type="NCBIfam" id="TIGR01494">
    <property type="entry name" value="ATPase_P-type"/>
    <property type="match status" value="2"/>
</dbReference>
<feature type="transmembrane region" description="Helical" evidence="12">
    <location>
        <begin position="80"/>
        <end position="113"/>
    </location>
</feature>
<dbReference type="PRINTS" id="PR00121">
    <property type="entry name" value="NAKATPASE"/>
</dbReference>
<feature type="compositionally biased region" description="Pro residues" evidence="11">
    <location>
        <begin position="920"/>
        <end position="933"/>
    </location>
</feature>
<dbReference type="EMBL" id="PYBW01000030">
    <property type="protein sequence ID" value="PYC82632.1"/>
    <property type="molecule type" value="Genomic_DNA"/>
</dbReference>
<dbReference type="PRINTS" id="PR00119">
    <property type="entry name" value="CATATPASE"/>
</dbReference>
<dbReference type="SUPFAM" id="SSF56784">
    <property type="entry name" value="HAD-like"/>
    <property type="match status" value="1"/>
</dbReference>
<feature type="transmembrane region" description="Helical" evidence="12">
    <location>
        <begin position="816"/>
        <end position="840"/>
    </location>
</feature>
<dbReference type="InterPro" id="IPR004014">
    <property type="entry name" value="ATPase_P-typ_cation-transptr_N"/>
</dbReference>
<dbReference type="SUPFAM" id="SSF81665">
    <property type="entry name" value="Calcium ATPase, transmembrane domain M"/>
    <property type="match status" value="1"/>
</dbReference>
<evidence type="ECO:0000256" key="9">
    <source>
        <dbReference type="ARBA" id="ARBA00023136"/>
    </source>
</evidence>
<evidence type="ECO:0000313" key="14">
    <source>
        <dbReference type="EMBL" id="PYC82632.1"/>
    </source>
</evidence>
<dbReference type="InterPro" id="IPR001757">
    <property type="entry name" value="P_typ_ATPase"/>
</dbReference>
<evidence type="ECO:0000256" key="11">
    <source>
        <dbReference type="SAM" id="MobiDB-lite"/>
    </source>
</evidence>
<evidence type="ECO:0000256" key="2">
    <source>
        <dbReference type="ARBA" id="ARBA00005675"/>
    </source>
</evidence>
<gene>
    <name evidence="14" type="ORF">C7C46_09730</name>
</gene>
<name>A0A2V4PG10_9ACTN</name>
<feature type="domain" description="Cation-transporting P-type ATPase N-terminal" evidence="13">
    <location>
        <begin position="23"/>
        <end position="96"/>
    </location>
</feature>
<comment type="catalytic activity">
    <reaction evidence="10">
        <text>ATP + H2O = ADP + phosphate + H(+)</text>
        <dbReference type="Rhea" id="RHEA:13065"/>
        <dbReference type="ChEBI" id="CHEBI:15377"/>
        <dbReference type="ChEBI" id="CHEBI:15378"/>
        <dbReference type="ChEBI" id="CHEBI:30616"/>
        <dbReference type="ChEBI" id="CHEBI:43474"/>
        <dbReference type="ChEBI" id="CHEBI:456216"/>
    </reaction>
</comment>
<organism evidence="14 15">
    <name type="scientific">Streptomyces tateyamensis</name>
    <dbReference type="NCBI Taxonomy" id="565073"/>
    <lineage>
        <taxon>Bacteria</taxon>
        <taxon>Bacillati</taxon>
        <taxon>Actinomycetota</taxon>
        <taxon>Actinomycetes</taxon>
        <taxon>Kitasatosporales</taxon>
        <taxon>Streptomycetaceae</taxon>
        <taxon>Streptomyces</taxon>
    </lineage>
</organism>
<keyword evidence="15" id="KW-1185">Reference proteome</keyword>
<dbReference type="OrthoDB" id="9814270at2"/>
<feature type="transmembrane region" description="Helical" evidence="12">
    <location>
        <begin position="768"/>
        <end position="796"/>
    </location>
</feature>
<comment type="caution">
    <text evidence="14">The sequence shown here is derived from an EMBL/GenBank/DDBJ whole genome shotgun (WGS) entry which is preliminary data.</text>
</comment>
<feature type="transmembrane region" description="Helical" evidence="12">
    <location>
        <begin position="881"/>
        <end position="905"/>
    </location>
</feature>
<dbReference type="InterPro" id="IPR044492">
    <property type="entry name" value="P_typ_ATPase_HD_dom"/>
</dbReference>
<evidence type="ECO:0000256" key="8">
    <source>
        <dbReference type="ARBA" id="ARBA00022989"/>
    </source>
</evidence>
<keyword evidence="9 12" id="KW-0472">Membrane</keyword>
<keyword evidence="8 12" id="KW-1133">Transmembrane helix</keyword>
<dbReference type="GO" id="GO:0016887">
    <property type="term" value="F:ATP hydrolysis activity"/>
    <property type="evidence" value="ECO:0007669"/>
    <property type="project" value="InterPro"/>
</dbReference>
<protein>
    <submittedName>
        <fullName evidence="14">Magnesium-transporting ATPase</fullName>
    </submittedName>
</protein>
<feature type="transmembrane region" description="Helical" evidence="12">
    <location>
        <begin position="729"/>
        <end position="747"/>
    </location>
</feature>
<evidence type="ECO:0000259" key="13">
    <source>
        <dbReference type="SMART" id="SM00831"/>
    </source>
</evidence>
<evidence type="ECO:0000256" key="7">
    <source>
        <dbReference type="ARBA" id="ARBA00022967"/>
    </source>
</evidence>
<dbReference type="PROSITE" id="PS00154">
    <property type="entry name" value="ATPASE_E1_E2"/>
    <property type="match status" value="1"/>
</dbReference>
<dbReference type="GO" id="GO:0005886">
    <property type="term" value="C:plasma membrane"/>
    <property type="evidence" value="ECO:0007669"/>
    <property type="project" value="UniProtKB-SubCell"/>
</dbReference>
<evidence type="ECO:0000256" key="12">
    <source>
        <dbReference type="SAM" id="Phobius"/>
    </source>
</evidence>
<feature type="compositionally biased region" description="Polar residues" evidence="11">
    <location>
        <begin position="7"/>
        <end position="19"/>
    </location>
</feature>
<dbReference type="Gene3D" id="3.40.50.1000">
    <property type="entry name" value="HAD superfamily/HAD-like"/>
    <property type="match status" value="1"/>
</dbReference>
<dbReference type="InterPro" id="IPR023214">
    <property type="entry name" value="HAD_sf"/>
</dbReference>
<dbReference type="SUPFAM" id="SSF81653">
    <property type="entry name" value="Calcium ATPase, transduction domain A"/>
    <property type="match status" value="1"/>
</dbReference>